<keyword evidence="2 4" id="KW-1005">Bacterial flagellum biogenesis</keyword>
<comment type="caution">
    <text evidence="5">The sequence shown here is derived from an EMBL/GenBank/DDBJ whole genome shotgun (WGS) entry which is preliminary data.</text>
</comment>
<evidence type="ECO:0000256" key="3">
    <source>
        <dbReference type="ARBA" id="ARBA00022845"/>
    </source>
</evidence>
<comment type="similarity">
    <text evidence="4">Belongs to the FliW family.</text>
</comment>
<dbReference type="NCBIfam" id="NF009793">
    <property type="entry name" value="PRK13285.1-1"/>
    <property type="match status" value="1"/>
</dbReference>
<dbReference type="InterPro" id="IPR024046">
    <property type="entry name" value="Flagellar_assmbl_FliW_dom_sf"/>
</dbReference>
<keyword evidence="3 4" id="KW-0810">Translation regulation</keyword>
<comment type="subcellular location">
    <subcellularLocation>
        <location evidence="4">Cytoplasm</location>
    </subcellularLocation>
</comment>
<evidence type="ECO:0000256" key="2">
    <source>
        <dbReference type="ARBA" id="ARBA00022795"/>
    </source>
</evidence>
<dbReference type="PANTHER" id="PTHR39190:SF1">
    <property type="entry name" value="FLAGELLAR ASSEMBLY FACTOR FLIW"/>
    <property type="match status" value="1"/>
</dbReference>
<dbReference type="GO" id="GO:0044780">
    <property type="term" value="P:bacterial-type flagellum assembly"/>
    <property type="evidence" value="ECO:0007669"/>
    <property type="project" value="UniProtKB-UniRule"/>
</dbReference>
<accession>A0A1E4R312</accession>
<dbReference type="EMBL" id="MECQ01000001">
    <property type="protein sequence ID" value="ODV54839.1"/>
    <property type="molecule type" value="Genomic_DNA"/>
</dbReference>
<reference evidence="5 6" key="1">
    <citation type="submission" date="2016-09" db="EMBL/GenBank/DDBJ databases">
        <title>Draft genome sequence of the soil isolate, Lysinibacillus fusiformis M5, a potential hypoxanthine producer.</title>
        <authorList>
            <person name="Gallegos-Monterrosa R."/>
            <person name="Maroti G."/>
            <person name="Balint B."/>
            <person name="Kovacs A.T."/>
        </authorList>
    </citation>
    <scope>NUCLEOTIDE SEQUENCE [LARGE SCALE GENOMIC DNA]</scope>
    <source>
        <strain evidence="5 6">M5</strain>
    </source>
</reference>
<dbReference type="OrthoDB" id="9801235at2"/>
<dbReference type="SUPFAM" id="SSF141457">
    <property type="entry name" value="BH3618-like"/>
    <property type="match status" value="1"/>
</dbReference>
<protein>
    <recommendedName>
        <fullName evidence="4">Flagellar assembly factor FliW</fullName>
    </recommendedName>
</protein>
<dbReference type="Proteomes" id="UP000094784">
    <property type="component" value="Unassembled WGS sequence"/>
</dbReference>
<keyword evidence="5" id="KW-0282">Flagellum</keyword>
<evidence type="ECO:0000313" key="5">
    <source>
        <dbReference type="EMBL" id="ODV54839.1"/>
    </source>
</evidence>
<dbReference type="GO" id="GO:0006417">
    <property type="term" value="P:regulation of translation"/>
    <property type="evidence" value="ECO:0007669"/>
    <property type="project" value="UniProtKB-KW"/>
</dbReference>
<dbReference type="Pfam" id="PF02623">
    <property type="entry name" value="FliW"/>
    <property type="match status" value="1"/>
</dbReference>
<dbReference type="Gene3D" id="2.30.290.10">
    <property type="entry name" value="BH3618-like"/>
    <property type="match status" value="1"/>
</dbReference>
<gene>
    <name evidence="4" type="primary">fliW</name>
    <name evidence="5" type="ORF">BG258_02495</name>
</gene>
<comment type="subunit">
    <text evidence="4">Interacts with translational regulator CsrA and flagellin(s).</text>
</comment>
<evidence type="ECO:0000313" key="6">
    <source>
        <dbReference type="Proteomes" id="UP000094784"/>
    </source>
</evidence>
<dbReference type="InterPro" id="IPR003775">
    <property type="entry name" value="Flagellar_assembly_factor_FliW"/>
</dbReference>
<comment type="function">
    <text evidence="4">Acts as an anti-CsrA protein, binds CsrA and prevents it from repressing translation of its target genes, one of which is flagellin. Binds to flagellin and participates in the assembly of the flagellum.</text>
</comment>
<evidence type="ECO:0000256" key="1">
    <source>
        <dbReference type="ARBA" id="ARBA00022490"/>
    </source>
</evidence>
<keyword evidence="5" id="KW-0966">Cell projection</keyword>
<dbReference type="RefSeq" id="WP_069480069.1">
    <property type="nucleotide sequence ID" value="NZ_KV766182.1"/>
</dbReference>
<proteinExistence type="inferred from homology"/>
<dbReference type="GO" id="GO:0005737">
    <property type="term" value="C:cytoplasm"/>
    <property type="evidence" value="ECO:0007669"/>
    <property type="project" value="UniProtKB-SubCell"/>
</dbReference>
<sequence length="147" mass="16288">MKIATKFLGEVEITNKDIITFPEGIPGFQDVTKFVLLPLDQDLPLALLQAIETAELSFIVAYPFVFKPNYAFDLSMEDSNVLAADQEEDIVTYAIVTLKEKLSDSTMNLLAPVVINMKKKVGKQIILSDSKAYPLRFSLSALEGSVK</sequence>
<dbReference type="PANTHER" id="PTHR39190">
    <property type="entry name" value="FLAGELLAR ASSEMBLY FACTOR FLIW"/>
    <property type="match status" value="1"/>
</dbReference>
<keyword evidence="1 4" id="KW-0963">Cytoplasm</keyword>
<dbReference type="AlphaFoldDB" id="A0A1E4R312"/>
<dbReference type="HAMAP" id="MF_01185">
    <property type="entry name" value="FliW"/>
    <property type="match status" value="1"/>
</dbReference>
<keyword evidence="4" id="KW-0143">Chaperone</keyword>
<name>A0A1E4R312_9BACI</name>
<evidence type="ECO:0000256" key="4">
    <source>
        <dbReference type="HAMAP-Rule" id="MF_01185"/>
    </source>
</evidence>
<keyword evidence="5" id="KW-0969">Cilium</keyword>
<organism evidence="5 6">
    <name type="scientific">Lysinibacillus fusiformis</name>
    <dbReference type="NCBI Taxonomy" id="28031"/>
    <lineage>
        <taxon>Bacteria</taxon>
        <taxon>Bacillati</taxon>
        <taxon>Bacillota</taxon>
        <taxon>Bacilli</taxon>
        <taxon>Bacillales</taxon>
        <taxon>Bacillaceae</taxon>
        <taxon>Lysinibacillus</taxon>
    </lineage>
</organism>